<keyword evidence="3" id="KW-0238">DNA-binding</keyword>
<comment type="subcellular location">
    <subcellularLocation>
        <location evidence="1">Nucleus</location>
    </subcellularLocation>
</comment>
<keyword evidence="2" id="KW-0805">Transcription regulation</keyword>
<dbReference type="EMBL" id="JABFAA010000011">
    <property type="protein sequence ID" value="MBA0696371.1"/>
    <property type="molecule type" value="Genomic_DNA"/>
</dbReference>
<protein>
    <recommendedName>
        <fullName evidence="6">MADS-box domain-containing protein</fullName>
    </recommendedName>
</protein>
<dbReference type="GO" id="GO:0046983">
    <property type="term" value="F:protein dimerization activity"/>
    <property type="evidence" value="ECO:0007669"/>
    <property type="project" value="InterPro"/>
</dbReference>
<dbReference type="Pfam" id="PF00319">
    <property type="entry name" value="SRF-TF"/>
    <property type="match status" value="1"/>
</dbReference>
<comment type="caution">
    <text evidence="7">The sequence shown here is derived from an EMBL/GenBank/DDBJ whole genome shotgun (WGS) entry which is preliminary data.</text>
</comment>
<evidence type="ECO:0000256" key="5">
    <source>
        <dbReference type="ARBA" id="ARBA00023242"/>
    </source>
</evidence>
<evidence type="ECO:0000313" key="7">
    <source>
        <dbReference type="EMBL" id="MBA0696371.1"/>
    </source>
</evidence>
<gene>
    <name evidence="7" type="ORF">Goari_002925</name>
</gene>
<evidence type="ECO:0000256" key="2">
    <source>
        <dbReference type="ARBA" id="ARBA00023015"/>
    </source>
</evidence>
<dbReference type="Proteomes" id="UP000593577">
    <property type="component" value="Unassembled WGS sequence"/>
</dbReference>
<keyword evidence="4" id="KW-0804">Transcription</keyword>
<keyword evidence="5" id="KW-0539">Nucleus</keyword>
<dbReference type="InterPro" id="IPR002100">
    <property type="entry name" value="TF_MADSbox"/>
</dbReference>
<dbReference type="Gene3D" id="3.40.1810.10">
    <property type="entry name" value="Transcription factor, MADS-box"/>
    <property type="match status" value="1"/>
</dbReference>
<keyword evidence="8" id="KW-1185">Reference proteome</keyword>
<feature type="domain" description="MADS-box" evidence="6">
    <location>
        <begin position="1"/>
        <end position="31"/>
    </location>
</feature>
<feature type="non-terminal residue" evidence="7">
    <location>
        <position position="59"/>
    </location>
</feature>
<dbReference type="InterPro" id="IPR036879">
    <property type="entry name" value="TF_MADSbox_sf"/>
</dbReference>
<evidence type="ECO:0000313" key="8">
    <source>
        <dbReference type="Proteomes" id="UP000593577"/>
    </source>
</evidence>
<dbReference type="PROSITE" id="PS50066">
    <property type="entry name" value="MADS_BOX_2"/>
    <property type="match status" value="1"/>
</dbReference>
<name>A0A7J8Y9W6_GOSAI</name>
<sequence>KISKLSTLCASEILFIILSPTGKPYSFGHPTIDSIAKRLLKPKQPLNETIHSLVEAYCK</sequence>
<proteinExistence type="predicted"/>
<evidence type="ECO:0000256" key="4">
    <source>
        <dbReference type="ARBA" id="ARBA00023163"/>
    </source>
</evidence>
<reference evidence="7 8" key="1">
    <citation type="journal article" date="2019" name="Genome Biol. Evol.">
        <title>Insights into the evolution of the New World diploid cottons (Gossypium, subgenus Houzingenia) based on genome sequencing.</title>
        <authorList>
            <person name="Grover C.E."/>
            <person name="Arick M.A. 2nd"/>
            <person name="Thrash A."/>
            <person name="Conover J.L."/>
            <person name="Sanders W.S."/>
            <person name="Peterson D.G."/>
            <person name="Frelichowski J.E."/>
            <person name="Scheffler J.A."/>
            <person name="Scheffler B.E."/>
            <person name="Wendel J.F."/>
        </authorList>
    </citation>
    <scope>NUCLEOTIDE SEQUENCE [LARGE SCALE GENOMIC DNA]</scope>
    <source>
        <strain evidence="7">185</strain>
        <tissue evidence="7">Leaf</tissue>
    </source>
</reference>
<feature type="non-terminal residue" evidence="7">
    <location>
        <position position="1"/>
    </location>
</feature>
<dbReference type="GO" id="GO:0005634">
    <property type="term" value="C:nucleus"/>
    <property type="evidence" value="ECO:0007669"/>
    <property type="project" value="UniProtKB-SubCell"/>
</dbReference>
<evidence type="ECO:0000256" key="1">
    <source>
        <dbReference type="ARBA" id="ARBA00004123"/>
    </source>
</evidence>
<organism evidence="7 8">
    <name type="scientific">Gossypium aridum</name>
    <name type="common">American cotton</name>
    <name type="synonym">Erioxylum aridum</name>
    <dbReference type="NCBI Taxonomy" id="34290"/>
    <lineage>
        <taxon>Eukaryota</taxon>
        <taxon>Viridiplantae</taxon>
        <taxon>Streptophyta</taxon>
        <taxon>Embryophyta</taxon>
        <taxon>Tracheophyta</taxon>
        <taxon>Spermatophyta</taxon>
        <taxon>Magnoliopsida</taxon>
        <taxon>eudicotyledons</taxon>
        <taxon>Gunneridae</taxon>
        <taxon>Pentapetalae</taxon>
        <taxon>rosids</taxon>
        <taxon>malvids</taxon>
        <taxon>Malvales</taxon>
        <taxon>Malvaceae</taxon>
        <taxon>Malvoideae</taxon>
        <taxon>Gossypium</taxon>
    </lineage>
</organism>
<dbReference type="SUPFAM" id="SSF55455">
    <property type="entry name" value="SRF-like"/>
    <property type="match status" value="1"/>
</dbReference>
<dbReference type="AlphaFoldDB" id="A0A7J8Y9W6"/>
<dbReference type="GO" id="GO:0003677">
    <property type="term" value="F:DNA binding"/>
    <property type="evidence" value="ECO:0007669"/>
    <property type="project" value="UniProtKB-KW"/>
</dbReference>
<evidence type="ECO:0000256" key="3">
    <source>
        <dbReference type="ARBA" id="ARBA00023125"/>
    </source>
</evidence>
<evidence type="ECO:0000259" key="6">
    <source>
        <dbReference type="PROSITE" id="PS50066"/>
    </source>
</evidence>
<accession>A0A7J8Y9W6</accession>